<sequence length="216" mass="23958">MMECDVGTAYTVETPFCRQVQRPVRCILEILRNSWFMKGGFDEKFHQNLDAHMTESAESMNFSGSVERCTIDELRETLRKARVDGYEDGVVSRLGKSTPFVFCLVAASDLDGLLPLYSSLQEHFGSGFDEITNDAASVGEGQSSDPSSVMDSSDEDDISMLDEDEDEDLAFTQQDSGSESDQHMDCDSSGSDERPESEDECLERELAGMMMCDGEP</sequence>
<name>A0A8H6VHL5_9PEZI</name>
<dbReference type="OrthoDB" id="10452328at2759"/>
<evidence type="ECO:0000313" key="2">
    <source>
        <dbReference type="EMBL" id="KAF7191845.1"/>
    </source>
</evidence>
<keyword evidence="3" id="KW-1185">Reference proteome</keyword>
<evidence type="ECO:0000313" key="3">
    <source>
        <dbReference type="Proteomes" id="UP000660729"/>
    </source>
</evidence>
<dbReference type="Proteomes" id="UP000660729">
    <property type="component" value="Unassembled WGS sequence"/>
</dbReference>
<protein>
    <submittedName>
        <fullName evidence="2">Uncharacterized protein</fullName>
    </submittedName>
</protein>
<feature type="compositionally biased region" description="Acidic residues" evidence="1">
    <location>
        <begin position="152"/>
        <end position="169"/>
    </location>
</feature>
<organism evidence="2 3">
    <name type="scientific">Pseudocercospora fuligena</name>
    <dbReference type="NCBI Taxonomy" id="685502"/>
    <lineage>
        <taxon>Eukaryota</taxon>
        <taxon>Fungi</taxon>
        <taxon>Dikarya</taxon>
        <taxon>Ascomycota</taxon>
        <taxon>Pezizomycotina</taxon>
        <taxon>Dothideomycetes</taxon>
        <taxon>Dothideomycetidae</taxon>
        <taxon>Mycosphaerellales</taxon>
        <taxon>Mycosphaerellaceae</taxon>
        <taxon>Pseudocercospora</taxon>
    </lineage>
</organism>
<dbReference type="AlphaFoldDB" id="A0A8H6VHL5"/>
<proteinExistence type="predicted"/>
<accession>A0A8H6VHL5</accession>
<feature type="region of interest" description="Disordered" evidence="1">
    <location>
        <begin position="131"/>
        <end position="201"/>
    </location>
</feature>
<feature type="compositionally biased region" description="Basic and acidic residues" evidence="1">
    <location>
        <begin position="180"/>
        <end position="194"/>
    </location>
</feature>
<evidence type="ECO:0000256" key="1">
    <source>
        <dbReference type="SAM" id="MobiDB-lite"/>
    </source>
</evidence>
<reference evidence="2" key="1">
    <citation type="submission" date="2020-04" db="EMBL/GenBank/DDBJ databases">
        <title>Draft genome resource of the tomato pathogen Pseudocercospora fuligena.</title>
        <authorList>
            <person name="Zaccaron A."/>
        </authorList>
    </citation>
    <scope>NUCLEOTIDE SEQUENCE</scope>
    <source>
        <strain evidence="2">PF001</strain>
    </source>
</reference>
<dbReference type="EMBL" id="JABCIY010000155">
    <property type="protein sequence ID" value="KAF7191845.1"/>
    <property type="molecule type" value="Genomic_DNA"/>
</dbReference>
<comment type="caution">
    <text evidence="2">The sequence shown here is derived from an EMBL/GenBank/DDBJ whole genome shotgun (WGS) entry which is preliminary data.</text>
</comment>
<gene>
    <name evidence="2" type="ORF">HII31_06890</name>
</gene>